<reference evidence="3" key="1">
    <citation type="journal article" date="2019" name="Sci. Rep.">
        <title>Draft genome of Tanacetum cinerariifolium, the natural source of mosquito coil.</title>
        <authorList>
            <person name="Yamashiro T."/>
            <person name="Shiraishi A."/>
            <person name="Satake H."/>
            <person name="Nakayama K."/>
        </authorList>
    </citation>
    <scope>NUCLEOTIDE SEQUENCE</scope>
</reference>
<dbReference type="GO" id="GO:0008270">
    <property type="term" value="F:zinc ion binding"/>
    <property type="evidence" value="ECO:0007669"/>
    <property type="project" value="UniProtKB-KW"/>
</dbReference>
<dbReference type="InterPro" id="IPR013087">
    <property type="entry name" value="Znf_C2H2_type"/>
</dbReference>
<keyword evidence="1" id="KW-0863">Zinc-finger</keyword>
<comment type="caution">
    <text evidence="3">The sequence shown here is derived from an EMBL/GenBank/DDBJ whole genome shotgun (WGS) entry which is preliminary data.</text>
</comment>
<dbReference type="SMART" id="SM00355">
    <property type="entry name" value="ZnF_C2H2"/>
    <property type="match status" value="2"/>
</dbReference>
<dbReference type="Gene3D" id="3.30.160.60">
    <property type="entry name" value="Classic Zinc Finger"/>
    <property type="match status" value="1"/>
</dbReference>
<evidence type="ECO:0000313" key="3">
    <source>
        <dbReference type="EMBL" id="GEU47815.1"/>
    </source>
</evidence>
<evidence type="ECO:0000256" key="1">
    <source>
        <dbReference type="PROSITE-ProRule" id="PRU00042"/>
    </source>
</evidence>
<accession>A0A6L2KIH2</accession>
<feature type="domain" description="C2H2-type" evidence="2">
    <location>
        <begin position="47"/>
        <end position="75"/>
    </location>
</feature>
<sequence length="130" mass="14669">MKHSLCSYTTTCKNIKHFIHEDEVFPEIQTAVINFGASWGHMRAHYHKCTVCSQVFASGEDLEDHKRSSHCVKKGSTNYKCSICFWEFGSGKALGGHKKVHNNVVTKHQGCSTENASIVSKSMECMIYHE</sequence>
<dbReference type="InterPro" id="IPR036236">
    <property type="entry name" value="Znf_C2H2_sf"/>
</dbReference>
<feature type="domain" description="C2H2-type" evidence="2">
    <location>
        <begin position="79"/>
        <end position="106"/>
    </location>
</feature>
<dbReference type="PROSITE" id="PS00028">
    <property type="entry name" value="ZINC_FINGER_C2H2_1"/>
    <property type="match status" value="2"/>
</dbReference>
<dbReference type="EMBL" id="BKCJ010002328">
    <property type="protein sequence ID" value="GEU47815.1"/>
    <property type="molecule type" value="Genomic_DNA"/>
</dbReference>
<dbReference type="Pfam" id="PF13912">
    <property type="entry name" value="zf-C2H2_6"/>
    <property type="match status" value="2"/>
</dbReference>
<name>A0A6L2KIH2_TANCI</name>
<dbReference type="AlphaFoldDB" id="A0A6L2KIH2"/>
<organism evidence="3">
    <name type="scientific">Tanacetum cinerariifolium</name>
    <name type="common">Dalmatian daisy</name>
    <name type="synonym">Chrysanthemum cinerariifolium</name>
    <dbReference type="NCBI Taxonomy" id="118510"/>
    <lineage>
        <taxon>Eukaryota</taxon>
        <taxon>Viridiplantae</taxon>
        <taxon>Streptophyta</taxon>
        <taxon>Embryophyta</taxon>
        <taxon>Tracheophyta</taxon>
        <taxon>Spermatophyta</taxon>
        <taxon>Magnoliopsida</taxon>
        <taxon>eudicotyledons</taxon>
        <taxon>Gunneridae</taxon>
        <taxon>Pentapetalae</taxon>
        <taxon>asterids</taxon>
        <taxon>campanulids</taxon>
        <taxon>Asterales</taxon>
        <taxon>Asteraceae</taxon>
        <taxon>Asteroideae</taxon>
        <taxon>Anthemideae</taxon>
        <taxon>Anthemidinae</taxon>
        <taxon>Tanacetum</taxon>
    </lineage>
</organism>
<dbReference type="PANTHER" id="PTHR46869">
    <property type="entry name" value="C2H2-LIKE ZINC FINGER PROTEIN"/>
    <property type="match status" value="1"/>
</dbReference>
<proteinExistence type="predicted"/>
<protein>
    <submittedName>
        <fullName evidence="3">Zinc finger protein ZAT1-like</fullName>
    </submittedName>
</protein>
<evidence type="ECO:0000259" key="2">
    <source>
        <dbReference type="PROSITE" id="PS50157"/>
    </source>
</evidence>
<dbReference type="PROSITE" id="PS50157">
    <property type="entry name" value="ZINC_FINGER_C2H2_2"/>
    <property type="match status" value="2"/>
</dbReference>
<dbReference type="SUPFAM" id="SSF57667">
    <property type="entry name" value="beta-beta-alpha zinc fingers"/>
    <property type="match status" value="1"/>
</dbReference>
<gene>
    <name evidence="3" type="ORF">Tci_019793</name>
</gene>
<keyword evidence="1" id="KW-0862">Zinc</keyword>
<dbReference type="PANTHER" id="PTHR46869:SF6">
    <property type="entry name" value="C2H2-TYPE DOMAIN-CONTAINING PROTEIN"/>
    <property type="match status" value="1"/>
</dbReference>
<keyword evidence="1" id="KW-0479">Metal-binding</keyword>